<protein>
    <submittedName>
        <fullName evidence="2">Uncharacterized protein</fullName>
    </submittedName>
</protein>
<dbReference type="RefSeq" id="WP_006055862.1">
    <property type="nucleotide sequence ID" value="NC_014732.1"/>
</dbReference>
<evidence type="ECO:0000313" key="3">
    <source>
        <dbReference type="Proteomes" id="UP000011585"/>
    </source>
</evidence>
<accession>L9UMC5</accession>
<dbReference type="AlphaFoldDB" id="L9UMC5"/>
<dbReference type="Proteomes" id="UP000011585">
    <property type="component" value="Unassembled WGS sequence"/>
</dbReference>
<name>L9UMC5_HALBP</name>
<organism evidence="2 3">
    <name type="scientific">Halogeometricum borinquense (strain ATCC 700274 / DSM 11551 / JCM 10706 / KCTC 4070 / PR3)</name>
    <dbReference type="NCBI Taxonomy" id="469382"/>
    <lineage>
        <taxon>Archaea</taxon>
        <taxon>Methanobacteriati</taxon>
        <taxon>Methanobacteriota</taxon>
        <taxon>Stenosarchaea group</taxon>
        <taxon>Halobacteria</taxon>
        <taxon>Halobacteriales</taxon>
        <taxon>Haloferacaceae</taxon>
        <taxon>Halogeometricum</taxon>
    </lineage>
</organism>
<feature type="region of interest" description="Disordered" evidence="1">
    <location>
        <begin position="32"/>
        <end position="54"/>
    </location>
</feature>
<dbReference type="EMBL" id="AOHT01000042">
    <property type="protein sequence ID" value="ELY25999.1"/>
    <property type="molecule type" value="Genomic_DNA"/>
</dbReference>
<dbReference type="GeneID" id="9989373"/>
<reference evidence="2 3" key="1">
    <citation type="journal article" date="2014" name="PLoS Genet.">
        <title>Phylogenetically driven sequencing of extremely halophilic archaea reveals strategies for static and dynamic osmo-response.</title>
        <authorList>
            <person name="Becker E.A."/>
            <person name="Seitzer P.M."/>
            <person name="Tritt A."/>
            <person name="Larsen D."/>
            <person name="Krusor M."/>
            <person name="Yao A.I."/>
            <person name="Wu D."/>
            <person name="Madern D."/>
            <person name="Eisen J.A."/>
            <person name="Darling A.E."/>
            <person name="Facciotti M.T."/>
        </authorList>
    </citation>
    <scope>NUCLEOTIDE SEQUENCE [LARGE SCALE GENOMIC DNA]</scope>
    <source>
        <strain evidence="2 3">DSM 11551</strain>
    </source>
</reference>
<sequence>MINRMKPPNKISRRTLMEVSGLTIAGLASMGAVSADPGSESTQKDRKGSSAVGKGWIKAQGNKVKLNVTQEEIDELDISDFPEAPEGAKLVTLQEIQLQVGAINEKIESGELKIASVNSNGVPEVKRANKNGESDK</sequence>
<gene>
    <name evidence="2" type="ORF">C499_12775</name>
</gene>
<proteinExistence type="predicted"/>
<evidence type="ECO:0000313" key="2">
    <source>
        <dbReference type="EMBL" id="ELY25999.1"/>
    </source>
</evidence>
<evidence type="ECO:0000256" key="1">
    <source>
        <dbReference type="SAM" id="MobiDB-lite"/>
    </source>
</evidence>
<comment type="caution">
    <text evidence="2">The sequence shown here is derived from an EMBL/GenBank/DDBJ whole genome shotgun (WGS) entry which is preliminary data.</text>
</comment>